<dbReference type="InterPro" id="IPR058240">
    <property type="entry name" value="rSAM_sf"/>
</dbReference>
<dbReference type="SFLD" id="SFLDS00029">
    <property type="entry name" value="Radical_SAM"/>
    <property type="match status" value="1"/>
</dbReference>
<dbReference type="PIRSF" id="PIRSF037420">
    <property type="entry name" value="PQQ_syn_pqqE"/>
    <property type="match status" value="1"/>
</dbReference>
<dbReference type="EMBL" id="CP159373">
    <property type="protein sequence ID" value="XCN73435.1"/>
    <property type="molecule type" value="Genomic_DNA"/>
</dbReference>
<dbReference type="GO" id="GO:0046872">
    <property type="term" value="F:metal ion binding"/>
    <property type="evidence" value="ECO:0007669"/>
    <property type="project" value="UniProtKB-KW"/>
</dbReference>
<dbReference type="NCBIfam" id="TIGR04085">
    <property type="entry name" value="rSAM_more_4Fe4S"/>
    <property type="match status" value="1"/>
</dbReference>
<dbReference type="InterPro" id="IPR023885">
    <property type="entry name" value="4Fe4S-binding_SPASM_dom"/>
</dbReference>
<organism evidence="8">
    <name type="scientific">Candidatus Electrothrix aestuarii</name>
    <dbReference type="NCBI Taxonomy" id="3062594"/>
    <lineage>
        <taxon>Bacteria</taxon>
        <taxon>Pseudomonadati</taxon>
        <taxon>Thermodesulfobacteriota</taxon>
        <taxon>Desulfobulbia</taxon>
        <taxon>Desulfobulbales</taxon>
        <taxon>Desulfobulbaceae</taxon>
        <taxon>Candidatus Electrothrix</taxon>
    </lineage>
</organism>
<evidence type="ECO:0000256" key="3">
    <source>
        <dbReference type="ARBA" id="ARBA00022691"/>
    </source>
</evidence>
<dbReference type="Pfam" id="PF13186">
    <property type="entry name" value="SPASM"/>
    <property type="match status" value="1"/>
</dbReference>
<dbReference type="CDD" id="cd01335">
    <property type="entry name" value="Radical_SAM"/>
    <property type="match status" value="1"/>
</dbReference>
<dbReference type="InterPro" id="IPR006638">
    <property type="entry name" value="Elp3/MiaA/NifB-like_rSAM"/>
</dbReference>
<dbReference type="PROSITE" id="PS51918">
    <property type="entry name" value="RADICAL_SAM"/>
    <property type="match status" value="1"/>
</dbReference>
<comment type="cofactor">
    <cofactor evidence="1">
        <name>[4Fe-4S] cluster</name>
        <dbReference type="ChEBI" id="CHEBI:49883"/>
    </cofactor>
</comment>
<protein>
    <submittedName>
        <fullName evidence="8">Radical SAM protein</fullName>
    </submittedName>
</protein>
<dbReference type="GO" id="GO:0003824">
    <property type="term" value="F:catalytic activity"/>
    <property type="evidence" value="ECO:0007669"/>
    <property type="project" value="InterPro"/>
</dbReference>
<dbReference type="InterPro" id="IPR050377">
    <property type="entry name" value="Radical_SAM_PqqE_MftC-like"/>
</dbReference>
<dbReference type="SFLD" id="SFLDG01386">
    <property type="entry name" value="main_SPASM_domain-containing"/>
    <property type="match status" value="1"/>
</dbReference>
<dbReference type="GO" id="GO:0051539">
    <property type="term" value="F:4 iron, 4 sulfur cluster binding"/>
    <property type="evidence" value="ECO:0007669"/>
    <property type="project" value="UniProtKB-KW"/>
</dbReference>
<proteinExistence type="predicted"/>
<evidence type="ECO:0000256" key="5">
    <source>
        <dbReference type="ARBA" id="ARBA00023004"/>
    </source>
</evidence>
<sequence length="342" mass="39413">MIFQWHITNRCNLRCLHCYQQSYEDASELSLEEIEQVLTQIEQFRIRYRSRGPLHLTLTGGEPFLFPHLEALIEKVHAQKTIRSYSLLTNGHYIDAERIQFLKKHPPAYVQISLDGTKEKHELIRGKGSFTRAVQGIRQLVAAGIRTSVSFTATKKNYKDILKLSFLCNRLNINHLWTDRVIPSPGDAEGLSLGPAEVRKYIWLLRLAVLINLHHPFTRNRISFARGLQFLSFPFQRPYRCSAGRTLLALMPNGDVYPCRRMEYLVGNLFEHSLSEIYETNDLLRRLQDNSLSVRGCEKCRHARTCHGGLKCLAMAKNGDPFTRDPGCYVRSEAVKEVVRNE</sequence>
<evidence type="ECO:0000256" key="1">
    <source>
        <dbReference type="ARBA" id="ARBA00001966"/>
    </source>
</evidence>
<reference evidence="8" key="1">
    <citation type="journal article" date="2024" name="Syst. Appl. Microbiol.">
        <title>First single-strain enrichments of Electrothrix cable bacteria, description of E. aestuarii sp. nov. and E. rattekaaiensis sp. nov., and proposal of a cable bacteria taxonomy following the rules of the SeqCode.</title>
        <authorList>
            <person name="Plum-Jensen L.E."/>
            <person name="Schramm A."/>
            <person name="Marshall I.P.G."/>
        </authorList>
    </citation>
    <scope>NUCLEOTIDE SEQUENCE</scope>
    <source>
        <strain evidence="8">Rat1</strain>
    </source>
</reference>
<dbReference type="KEGG" id="eaj:Q3M24_01410"/>
<accession>A0AAU8LWP0</accession>
<dbReference type="AlphaFoldDB" id="A0AAU8LWP0"/>
<dbReference type="PANTHER" id="PTHR11228:SF7">
    <property type="entry name" value="PQQA PEPTIDE CYCLASE"/>
    <property type="match status" value="1"/>
</dbReference>
<dbReference type="PANTHER" id="PTHR11228">
    <property type="entry name" value="RADICAL SAM DOMAIN PROTEIN"/>
    <property type="match status" value="1"/>
</dbReference>
<evidence type="ECO:0000256" key="6">
    <source>
        <dbReference type="ARBA" id="ARBA00023014"/>
    </source>
</evidence>
<dbReference type="Gene3D" id="3.20.20.70">
    <property type="entry name" value="Aldolase class I"/>
    <property type="match status" value="1"/>
</dbReference>
<dbReference type="InterPro" id="IPR007197">
    <property type="entry name" value="rSAM"/>
</dbReference>
<dbReference type="SMART" id="SM00729">
    <property type="entry name" value="Elp3"/>
    <property type="match status" value="1"/>
</dbReference>
<keyword evidence="3" id="KW-0949">S-adenosyl-L-methionine</keyword>
<dbReference type="SFLD" id="SFLDG01067">
    <property type="entry name" value="SPASM/twitch_domain_containing"/>
    <property type="match status" value="1"/>
</dbReference>
<name>A0AAU8LWP0_9BACT</name>
<evidence type="ECO:0000313" key="8">
    <source>
        <dbReference type="EMBL" id="XCN73435.1"/>
    </source>
</evidence>
<reference evidence="8" key="2">
    <citation type="submission" date="2024-06" db="EMBL/GenBank/DDBJ databases">
        <authorList>
            <person name="Plum-Jensen L.E."/>
            <person name="Schramm A."/>
            <person name="Marshall I.P.G."/>
        </authorList>
    </citation>
    <scope>NUCLEOTIDE SEQUENCE</scope>
    <source>
        <strain evidence="8">Rat1</strain>
    </source>
</reference>
<evidence type="ECO:0000256" key="2">
    <source>
        <dbReference type="ARBA" id="ARBA00022485"/>
    </source>
</evidence>
<dbReference type="Pfam" id="PF04055">
    <property type="entry name" value="Radical_SAM"/>
    <property type="match status" value="1"/>
</dbReference>
<keyword evidence="4" id="KW-0479">Metal-binding</keyword>
<dbReference type="InterPro" id="IPR013785">
    <property type="entry name" value="Aldolase_TIM"/>
</dbReference>
<evidence type="ECO:0000259" key="7">
    <source>
        <dbReference type="PROSITE" id="PS51918"/>
    </source>
</evidence>
<gene>
    <name evidence="8" type="ORF">Q3M24_01410</name>
</gene>
<keyword evidence="5" id="KW-0408">Iron</keyword>
<dbReference type="InterPro" id="IPR017200">
    <property type="entry name" value="PqqE-like"/>
</dbReference>
<feature type="domain" description="Radical SAM core" evidence="7">
    <location>
        <begin position="1"/>
        <end position="220"/>
    </location>
</feature>
<dbReference type="SUPFAM" id="SSF102114">
    <property type="entry name" value="Radical SAM enzymes"/>
    <property type="match status" value="1"/>
</dbReference>
<evidence type="ECO:0000256" key="4">
    <source>
        <dbReference type="ARBA" id="ARBA00022723"/>
    </source>
</evidence>
<keyword evidence="2" id="KW-0004">4Fe-4S</keyword>
<keyword evidence="6" id="KW-0411">Iron-sulfur</keyword>